<dbReference type="FunFam" id="1.20.58.1040:FF:000001">
    <property type="entry name" value="Glucan endo-1,3-beta-glucosidase 4"/>
    <property type="match status" value="1"/>
</dbReference>
<gene>
    <name evidence="11" type="ORF">DVH24_035158</name>
</gene>
<dbReference type="Gene3D" id="1.20.58.1040">
    <property type="match status" value="1"/>
</dbReference>
<dbReference type="Proteomes" id="UP000290289">
    <property type="component" value="Chromosome 9"/>
</dbReference>
<keyword evidence="3" id="KW-0336">GPI-anchor</keyword>
<keyword evidence="7" id="KW-0325">Glycoprotein</keyword>
<dbReference type="GO" id="GO:0005886">
    <property type="term" value="C:plasma membrane"/>
    <property type="evidence" value="ECO:0007669"/>
    <property type="project" value="UniProtKB-SubCell"/>
</dbReference>
<evidence type="ECO:0000256" key="4">
    <source>
        <dbReference type="ARBA" id="ARBA00022729"/>
    </source>
</evidence>
<evidence type="ECO:0000313" key="11">
    <source>
        <dbReference type="EMBL" id="RXH90394.1"/>
    </source>
</evidence>
<name>A0A498J8A1_MALDO</name>
<evidence type="ECO:0000256" key="9">
    <source>
        <dbReference type="SAM" id="SignalP"/>
    </source>
</evidence>
<organism evidence="11 12">
    <name type="scientific">Malus domestica</name>
    <name type="common">Apple</name>
    <name type="synonym">Pyrus malus</name>
    <dbReference type="NCBI Taxonomy" id="3750"/>
    <lineage>
        <taxon>Eukaryota</taxon>
        <taxon>Viridiplantae</taxon>
        <taxon>Streptophyta</taxon>
        <taxon>Embryophyta</taxon>
        <taxon>Tracheophyta</taxon>
        <taxon>Spermatophyta</taxon>
        <taxon>Magnoliopsida</taxon>
        <taxon>eudicotyledons</taxon>
        <taxon>Gunneridae</taxon>
        <taxon>Pentapetalae</taxon>
        <taxon>rosids</taxon>
        <taxon>fabids</taxon>
        <taxon>Rosales</taxon>
        <taxon>Rosaceae</taxon>
        <taxon>Amygdaloideae</taxon>
        <taxon>Maleae</taxon>
        <taxon>Malus</taxon>
    </lineage>
</organism>
<keyword evidence="12" id="KW-1185">Reference proteome</keyword>
<proteinExistence type="predicted"/>
<keyword evidence="8" id="KW-0449">Lipoprotein</keyword>
<evidence type="ECO:0000256" key="8">
    <source>
        <dbReference type="ARBA" id="ARBA00023288"/>
    </source>
</evidence>
<dbReference type="SMART" id="SM00768">
    <property type="entry name" value="X8"/>
    <property type="match status" value="1"/>
</dbReference>
<keyword evidence="5" id="KW-0472">Membrane</keyword>
<evidence type="ECO:0000313" key="12">
    <source>
        <dbReference type="Proteomes" id="UP000290289"/>
    </source>
</evidence>
<dbReference type="GO" id="GO:0009506">
    <property type="term" value="C:plasmodesma"/>
    <property type="evidence" value="ECO:0007669"/>
    <property type="project" value="UniProtKB-ARBA"/>
</dbReference>
<evidence type="ECO:0000256" key="3">
    <source>
        <dbReference type="ARBA" id="ARBA00022622"/>
    </source>
</evidence>
<evidence type="ECO:0000256" key="7">
    <source>
        <dbReference type="ARBA" id="ARBA00023180"/>
    </source>
</evidence>
<feature type="chain" id="PRO_5019796418" description="X8 domain-containing protein" evidence="9">
    <location>
        <begin position="26"/>
        <end position="176"/>
    </location>
</feature>
<evidence type="ECO:0000256" key="2">
    <source>
        <dbReference type="ARBA" id="ARBA00022475"/>
    </source>
</evidence>
<evidence type="ECO:0000256" key="1">
    <source>
        <dbReference type="ARBA" id="ARBA00004609"/>
    </source>
</evidence>
<feature type="signal peptide" evidence="9">
    <location>
        <begin position="1"/>
        <end position="25"/>
    </location>
</feature>
<comment type="subcellular location">
    <subcellularLocation>
        <location evidence="1">Cell membrane</location>
        <topology evidence="1">Lipid-anchor</topology>
        <topology evidence="1">GPI-anchor</topology>
    </subcellularLocation>
</comment>
<keyword evidence="2" id="KW-1003">Cell membrane</keyword>
<dbReference type="AlphaFoldDB" id="A0A498J8A1"/>
<sequence>MHKSIGLSLILSLTLFCHLIPPSKAKDGVVTMELWCVAKNNAEDAPLLTALNWACGPGGVDCRPIQQGGPCYDPADIQNTASYAFNDYFLKHGMTADSCSFDNTAALTSLNPSHDKCKLPSSLSASNASISSASTAIGNGMGRSEDLNGSNKISEHWIWPVLTSFLVIAYNTWAMG</sequence>
<dbReference type="PANTHER" id="PTHR31044:SF33">
    <property type="entry name" value="PLASMODESMATA CALLOSE-BINDING PROTEIN 5"/>
    <property type="match status" value="1"/>
</dbReference>
<evidence type="ECO:0000256" key="5">
    <source>
        <dbReference type="ARBA" id="ARBA00023136"/>
    </source>
</evidence>
<dbReference type="Pfam" id="PF07983">
    <property type="entry name" value="X8"/>
    <property type="match status" value="1"/>
</dbReference>
<evidence type="ECO:0000259" key="10">
    <source>
        <dbReference type="SMART" id="SM00768"/>
    </source>
</evidence>
<evidence type="ECO:0000256" key="6">
    <source>
        <dbReference type="ARBA" id="ARBA00023157"/>
    </source>
</evidence>
<reference evidence="11 12" key="1">
    <citation type="submission" date="2018-10" db="EMBL/GenBank/DDBJ databases">
        <title>A high-quality apple genome assembly.</title>
        <authorList>
            <person name="Hu J."/>
        </authorList>
    </citation>
    <scope>NUCLEOTIDE SEQUENCE [LARGE SCALE GENOMIC DNA]</scope>
    <source>
        <strain evidence="12">cv. HFTH1</strain>
        <tissue evidence="11">Young leaf</tissue>
    </source>
</reference>
<dbReference type="InterPro" id="IPR012946">
    <property type="entry name" value="X8"/>
</dbReference>
<protein>
    <recommendedName>
        <fullName evidence="10">X8 domain-containing protein</fullName>
    </recommendedName>
</protein>
<keyword evidence="6" id="KW-1015">Disulfide bond</keyword>
<dbReference type="GO" id="GO:0098552">
    <property type="term" value="C:side of membrane"/>
    <property type="evidence" value="ECO:0007669"/>
    <property type="project" value="UniProtKB-KW"/>
</dbReference>
<keyword evidence="4 9" id="KW-0732">Signal</keyword>
<dbReference type="InterPro" id="IPR044788">
    <property type="entry name" value="X8_dom_prot"/>
</dbReference>
<feature type="domain" description="X8" evidence="10">
    <location>
        <begin position="34"/>
        <end position="119"/>
    </location>
</feature>
<accession>A0A498J8A1</accession>
<dbReference type="EMBL" id="RDQH01000335">
    <property type="protein sequence ID" value="RXH90394.1"/>
    <property type="molecule type" value="Genomic_DNA"/>
</dbReference>
<comment type="caution">
    <text evidence="11">The sequence shown here is derived from an EMBL/GenBank/DDBJ whole genome shotgun (WGS) entry which is preliminary data.</text>
</comment>
<dbReference type="PANTHER" id="PTHR31044">
    <property type="entry name" value="BETA-1,3 GLUCANASE"/>
    <property type="match status" value="1"/>
</dbReference>